<dbReference type="GO" id="GO:0034657">
    <property type="term" value="C:GID complex"/>
    <property type="evidence" value="ECO:0007669"/>
    <property type="project" value="TreeGrafter"/>
</dbReference>
<comment type="caution">
    <text evidence="2">The sequence shown here is derived from an EMBL/GenBank/DDBJ whole genome shotgun (WGS) entry which is preliminary data.</text>
</comment>
<dbReference type="GO" id="GO:0005634">
    <property type="term" value="C:nucleus"/>
    <property type="evidence" value="ECO:0007669"/>
    <property type="project" value="TreeGrafter"/>
</dbReference>
<dbReference type="Proteomes" id="UP001465755">
    <property type="component" value="Unassembled WGS sequence"/>
</dbReference>
<sequence length="379" mass="42510">MAVPDSVETSLVRVPYEALKRSSRERKHVVEEIAALLDTLKLEALTQEQGLEALLESLIQRVQSLIQKSAELGEAEEADAQRCRIRLQHLVSAGLPPKEHTVEWNRTRLDRLLADHLMRAGCAATASQLADECQLKDLVDIHIFQEASPVIEGLRKHDCAAALAWCQGNHVKLRKAKSRLEFKLRMQEFVELIRADNLLAAVSYAQKYLACYGSSHMAELQQAAALLAFRVGTGCHPYAALLSEDRWPALQNLFLQDLFRLHHQPPRSLLDIHLQAGLSAMKTPHSYRNNASKEDPMHHEAFQRLAEGLPRAKHVHSKLVCHVTGQMMDEHNLPMVMPNGTVYSEAAVKLLTRPDGHTFMCPKTGVTCNVSDLQRAFMP</sequence>
<name>A0AAW1PNS3_9CHLO</name>
<dbReference type="PANTHER" id="PTHR12170">
    <property type="entry name" value="MACROPHAGE ERYTHROBLAST ATTACHER-RELATED"/>
    <property type="match status" value="1"/>
</dbReference>
<dbReference type="GO" id="GO:0005737">
    <property type="term" value="C:cytoplasm"/>
    <property type="evidence" value="ECO:0007669"/>
    <property type="project" value="TreeGrafter"/>
</dbReference>
<dbReference type="PROSITE" id="PS50896">
    <property type="entry name" value="LISH"/>
    <property type="match status" value="1"/>
</dbReference>
<dbReference type="AlphaFoldDB" id="A0AAW1PNS3"/>
<accession>A0AAW1PNS3</accession>
<keyword evidence="3" id="KW-1185">Reference proteome</keyword>
<gene>
    <name evidence="2" type="ORF">WJX73_007241</name>
</gene>
<dbReference type="InterPro" id="IPR024964">
    <property type="entry name" value="CTLH/CRA"/>
</dbReference>
<dbReference type="SMART" id="SM00668">
    <property type="entry name" value="CTLH"/>
    <property type="match status" value="1"/>
</dbReference>
<organism evidence="2 3">
    <name type="scientific">Symbiochloris irregularis</name>
    <dbReference type="NCBI Taxonomy" id="706552"/>
    <lineage>
        <taxon>Eukaryota</taxon>
        <taxon>Viridiplantae</taxon>
        <taxon>Chlorophyta</taxon>
        <taxon>core chlorophytes</taxon>
        <taxon>Trebouxiophyceae</taxon>
        <taxon>Trebouxiales</taxon>
        <taxon>Trebouxiaceae</taxon>
        <taxon>Symbiochloris</taxon>
    </lineage>
</organism>
<feature type="domain" description="CTLH" evidence="1">
    <location>
        <begin position="143"/>
        <end position="200"/>
    </location>
</feature>
<reference evidence="2 3" key="1">
    <citation type="journal article" date="2024" name="Nat. Commun.">
        <title>Phylogenomics reveals the evolutionary origins of lichenization in chlorophyte algae.</title>
        <authorList>
            <person name="Puginier C."/>
            <person name="Libourel C."/>
            <person name="Otte J."/>
            <person name="Skaloud P."/>
            <person name="Haon M."/>
            <person name="Grisel S."/>
            <person name="Petersen M."/>
            <person name="Berrin J.G."/>
            <person name="Delaux P.M."/>
            <person name="Dal Grande F."/>
            <person name="Keller J."/>
        </authorList>
    </citation>
    <scope>NUCLEOTIDE SEQUENCE [LARGE SCALE GENOMIC DNA]</scope>
    <source>
        <strain evidence="2 3">SAG 2036</strain>
    </source>
</reference>
<dbReference type="InterPro" id="IPR045098">
    <property type="entry name" value="Fyv10_fam"/>
</dbReference>
<evidence type="ECO:0000313" key="3">
    <source>
        <dbReference type="Proteomes" id="UP001465755"/>
    </source>
</evidence>
<proteinExistence type="predicted"/>
<dbReference type="Pfam" id="PF10607">
    <property type="entry name" value="CTLH"/>
    <property type="match status" value="1"/>
</dbReference>
<dbReference type="EMBL" id="JALJOQ010000016">
    <property type="protein sequence ID" value="KAK9809794.1"/>
    <property type="molecule type" value="Genomic_DNA"/>
</dbReference>
<dbReference type="CDD" id="cd16659">
    <property type="entry name" value="RING-Ubox_Emp"/>
    <property type="match status" value="1"/>
</dbReference>
<evidence type="ECO:0000259" key="1">
    <source>
        <dbReference type="PROSITE" id="PS50897"/>
    </source>
</evidence>
<dbReference type="SMART" id="SM00757">
    <property type="entry name" value="CRA"/>
    <property type="match status" value="1"/>
</dbReference>
<dbReference type="PROSITE" id="PS50897">
    <property type="entry name" value="CTLH"/>
    <property type="match status" value="1"/>
</dbReference>
<dbReference type="PANTHER" id="PTHR12170:SF2">
    <property type="entry name" value="E3 UBIQUITIN-PROTEIN TRANSFERASE MAEA"/>
    <property type="match status" value="1"/>
</dbReference>
<dbReference type="InterPro" id="IPR013144">
    <property type="entry name" value="CRA_dom"/>
</dbReference>
<dbReference type="GO" id="GO:0043161">
    <property type="term" value="P:proteasome-mediated ubiquitin-dependent protein catabolic process"/>
    <property type="evidence" value="ECO:0007669"/>
    <property type="project" value="InterPro"/>
</dbReference>
<dbReference type="InterPro" id="IPR006595">
    <property type="entry name" value="CTLH_C"/>
</dbReference>
<protein>
    <recommendedName>
        <fullName evidence="1">CTLH domain-containing protein</fullName>
    </recommendedName>
</protein>
<dbReference type="InterPro" id="IPR006594">
    <property type="entry name" value="LisH"/>
</dbReference>
<dbReference type="GO" id="GO:0004842">
    <property type="term" value="F:ubiquitin-protein transferase activity"/>
    <property type="evidence" value="ECO:0007669"/>
    <property type="project" value="InterPro"/>
</dbReference>
<evidence type="ECO:0000313" key="2">
    <source>
        <dbReference type="EMBL" id="KAK9809794.1"/>
    </source>
</evidence>